<dbReference type="Proteomes" id="UP000233551">
    <property type="component" value="Unassembled WGS sequence"/>
</dbReference>
<name>A0A2I0KRK2_PUNGR</name>
<dbReference type="PROSITE" id="PS51257">
    <property type="entry name" value="PROKAR_LIPOPROTEIN"/>
    <property type="match status" value="1"/>
</dbReference>
<sequence length="334" mass="36951">MSDMKFGCIWLKSGRAVIGIPGSFLLILAGISCGMGCAGMREWVGVFVLVSLLSSAESLVHRPRPKTISRRRSETAVVSVCQERAPKIYREAFVTVETSLGSPACFRVSFAHSWIGRPGSPVKKASANVRECPGLSRRLLKRARRHHWSFWFQEGFLKSHIGNLLMLRLCPYVRAFAPGCQVMSSSPSLGHTFSSLEPVGQKGVLTGDFFVVAGALMRFASRRLGLRSSCIQKPNYVFFVLANFTSCVVANFNRGCPSVRRFGNAHRGRMMSKVVSVWMMNVNAPVFIVNVTRGGRLVQLSSPIVLVAPASVVRWRGVLSKSIDMLVCRLRRLR</sequence>
<evidence type="ECO:0000313" key="1">
    <source>
        <dbReference type="EMBL" id="PKI71112.1"/>
    </source>
</evidence>
<accession>A0A2I0KRK2</accession>
<dbReference type="EMBL" id="PGOL01000399">
    <property type="protein sequence ID" value="PKI71112.1"/>
    <property type="molecule type" value="Genomic_DNA"/>
</dbReference>
<dbReference type="AlphaFoldDB" id="A0A2I0KRK2"/>
<protein>
    <submittedName>
        <fullName evidence="1">Uncharacterized protein</fullName>
    </submittedName>
</protein>
<organism evidence="1 2">
    <name type="scientific">Punica granatum</name>
    <name type="common">Pomegranate</name>
    <dbReference type="NCBI Taxonomy" id="22663"/>
    <lineage>
        <taxon>Eukaryota</taxon>
        <taxon>Viridiplantae</taxon>
        <taxon>Streptophyta</taxon>
        <taxon>Embryophyta</taxon>
        <taxon>Tracheophyta</taxon>
        <taxon>Spermatophyta</taxon>
        <taxon>Magnoliopsida</taxon>
        <taxon>eudicotyledons</taxon>
        <taxon>Gunneridae</taxon>
        <taxon>Pentapetalae</taxon>
        <taxon>rosids</taxon>
        <taxon>malvids</taxon>
        <taxon>Myrtales</taxon>
        <taxon>Lythraceae</taxon>
        <taxon>Punica</taxon>
    </lineage>
</organism>
<proteinExistence type="predicted"/>
<keyword evidence="2" id="KW-1185">Reference proteome</keyword>
<comment type="caution">
    <text evidence="1">The sequence shown here is derived from an EMBL/GenBank/DDBJ whole genome shotgun (WGS) entry which is preliminary data.</text>
</comment>
<gene>
    <name evidence="1" type="ORF">CRG98_008480</name>
</gene>
<evidence type="ECO:0000313" key="2">
    <source>
        <dbReference type="Proteomes" id="UP000233551"/>
    </source>
</evidence>
<reference evidence="1 2" key="1">
    <citation type="submission" date="2017-11" db="EMBL/GenBank/DDBJ databases">
        <title>De-novo sequencing of pomegranate (Punica granatum L.) genome.</title>
        <authorList>
            <person name="Akparov Z."/>
            <person name="Amiraslanov A."/>
            <person name="Hajiyeva S."/>
            <person name="Abbasov M."/>
            <person name="Kaur K."/>
            <person name="Hamwieh A."/>
            <person name="Solovyev V."/>
            <person name="Salamov A."/>
            <person name="Braich B."/>
            <person name="Kosarev P."/>
            <person name="Mahmoud A."/>
            <person name="Hajiyev E."/>
            <person name="Babayeva S."/>
            <person name="Izzatullayeva V."/>
            <person name="Mammadov A."/>
            <person name="Mammadov A."/>
            <person name="Sharifova S."/>
            <person name="Ojaghi J."/>
            <person name="Eynullazada K."/>
            <person name="Bayramov B."/>
            <person name="Abdulazimova A."/>
            <person name="Shahmuradov I."/>
        </authorList>
    </citation>
    <scope>NUCLEOTIDE SEQUENCE [LARGE SCALE GENOMIC DNA]</scope>
    <source>
        <strain evidence="2">cv. AG2017</strain>
        <tissue evidence="1">Leaf</tissue>
    </source>
</reference>